<accession>A0A075G3L9</accession>
<name>A0A075G3L9_9ARCH</name>
<dbReference type="Gene3D" id="3.30.70.920">
    <property type="match status" value="1"/>
</dbReference>
<dbReference type="EMBL" id="KF900530">
    <property type="protein sequence ID" value="AIE98213.1"/>
    <property type="molecule type" value="Genomic_DNA"/>
</dbReference>
<dbReference type="InterPro" id="IPR011008">
    <property type="entry name" value="Dimeric_a/b-barrel"/>
</dbReference>
<sequence>MPTAYVLINSDLGTDATIITKIKEILAGKNDAQYEIQGVYGVYDIILKLSSTSSDVLRSIITNNIRKINNIQSTLTMTVIEKEEDS</sequence>
<protein>
    <submittedName>
        <fullName evidence="1">Transcriptional regulator AsnC family</fullName>
    </submittedName>
</protein>
<organism evidence="1">
    <name type="scientific">uncultured marine thaumarchaeote KM3_04_H06</name>
    <dbReference type="NCBI Taxonomy" id="1455967"/>
    <lineage>
        <taxon>Archaea</taxon>
        <taxon>Nitrososphaerota</taxon>
        <taxon>environmental samples</taxon>
    </lineage>
</organism>
<dbReference type="SUPFAM" id="SSF54909">
    <property type="entry name" value="Dimeric alpha+beta barrel"/>
    <property type="match status" value="1"/>
</dbReference>
<dbReference type="AlphaFoldDB" id="A0A075G3L9"/>
<reference evidence="1" key="1">
    <citation type="journal article" date="2014" name="Genome Biol. Evol.">
        <title>Pangenome evidence for extensive interdomain horizontal transfer affecting lineage core and shell genes in uncultured planktonic thaumarchaeota and euryarchaeota.</title>
        <authorList>
            <person name="Deschamps P."/>
            <person name="Zivanovic Y."/>
            <person name="Moreira D."/>
            <person name="Rodriguez-Valera F."/>
            <person name="Lopez-Garcia P."/>
        </authorList>
    </citation>
    <scope>NUCLEOTIDE SEQUENCE</scope>
</reference>
<evidence type="ECO:0000313" key="1">
    <source>
        <dbReference type="EMBL" id="AIE98213.1"/>
    </source>
</evidence>
<proteinExistence type="predicted"/>